<evidence type="ECO:0000256" key="1">
    <source>
        <dbReference type="SAM" id="MobiDB-lite"/>
    </source>
</evidence>
<accession>A0A7R9P7K2</accession>
<feature type="signal peptide" evidence="3">
    <location>
        <begin position="1"/>
        <end position="22"/>
    </location>
</feature>
<sequence>MISHVFIVFNLCFLNLILNCTTEIAQNATSMDVYVSSSSPSSRVTHELVRADATCFPANSSFIVGVVLCRDLDSSFFQSLDNTTATIELFNISCEGHEMMVEDCWCNYFLDVTIMDVNKTFKGFTNWTDDVIAIVWPDSKTRRWSTLRNMSGTGYPPRKADFIRKADLFTYFVIVPLSLIGFAIAFMIVCLCCNIKQRRRTMSQTHNLADSEYLNFLTIRENTPRIAKDREELIVTYDPSVESFESSAVDSSPEDRPNMNSSRQQSPMYPTQGTRCIQGPESDYVVRRESSRDTIVPDIYEPSFDQYNMTRHPFVMTRSRNFLQSLRRRLASCLGLDPHLDPPHAPRKASNNETGLDDSSVEELLNKFNSLVLSFHWNDMTPIDASQSDDELSVSDVPSSTVVSEMFVRRWSKQRLCRMMSEDDCRSTLWGSVVSDRDTVFSCASPLSREGSFFSVNCLSLLDLTEPLPLSE</sequence>
<keyword evidence="2" id="KW-1133">Transmembrane helix</keyword>
<feature type="chain" id="PRO_5030843854" evidence="3">
    <location>
        <begin position="23"/>
        <end position="472"/>
    </location>
</feature>
<dbReference type="AlphaFoldDB" id="A0A7R9P7K2"/>
<keyword evidence="2" id="KW-0812">Transmembrane</keyword>
<keyword evidence="3" id="KW-0732">Signal</keyword>
<reference evidence="4" key="1">
    <citation type="submission" date="2020-11" db="EMBL/GenBank/DDBJ databases">
        <authorList>
            <person name="Tran Van P."/>
        </authorList>
    </citation>
    <scope>NUCLEOTIDE SEQUENCE</scope>
</reference>
<evidence type="ECO:0000256" key="2">
    <source>
        <dbReference type="SAM" id="Phobius"/>
    </source>
</evidence>
<keyword evidence="2" id="KW-0472">Membrane</keyword>
<gene>
    <name evidence="4" type="ORF">TCMB3V08_LOCUS5066</name>
</gene>
<name>A0A7R9P7K2_TIMCA</name>
<feature type="region of interest" description="Disordered" evidence="1">
    <location>
        <begin position="244"/>
        <end position="282"/>
    </location>
</feature>
<feature type="compositionally biased region" description="Polar residues" evidence="1">
    <location>
        <begin position="258"/>
        <end position="275"/>
    </location>
</feature>
<feature type="region of interest" description="Disordered" evidence="1">
    <location>
        <begin position="337"/>
        <end position="356"/>
    </location>
</feature>
<evidence type="ECO:0000313" key="4">
    <source>
        <dbReference type="EMBL" id="CAD7572414.1"/>
    </source>
</evidence>
<proteinExistence type="predicted"/>
<feature type="transmembrane region" description="Helical" evidence="2">
    <location>
        <begin position="168"/>
        <end position="193"/>
    </location>
</feature>
<organism evidence="4">
    <name type="scientific">Timema californicum</name>
    <name type="common">California timema</name>
    <name type="synonym">Walking stick</name>
    <dbReference type="NCBI Taxonomy" id="61474"/>
    <lineage>
        <taxon>Eukaryota</taxon>
        <taxon>Metazoa</taxon>
        <taxon>Ecdysozoa</taxon>
        <taxon>Arthropoda</taxon>
        <taxon>Hexapoda</taxon>
        <taxon>Insecta</taxon>
        <taxon>Pterygota</taxon>
        <taxon>Neoptera</taxon>
        <taxon>Polyneoptera</taxon>
        <taxon>Phasmatodea</taxon>
        <taxon>Timematodea</taxon>
        <taxon>Timematoidea</taxon>
        <taxon>Timematidae</taxon>
        <taxon>Timema</taxon>
    </lineage>
</organism>
<evidence type="ECO:0000256" key="3">
    <source>
        <dbReference type="SAM" id="SignalP"/>
    </source>
</evidence>
<protein>
    <submittedName>
        <fullName evidence="4">(California timema) hypothetical protein</fullName>
    </submittedName>
</protein>
<dbReference type="EMBL" id="OE181022">
    <property type="protein sequence ID" value="CAD7572414.1"/>
    <property type="molecule type" value="Genomic_DNA"/>
</dbReference>